<comment type="caution">
    <text evidence="2">The sequence shown here is derived from an EMBL/GenBank/DDBJ whole genome shotgun (WGS) entry which is preliminary data.</text>
</comment>
<protein>
    <submittedName>
        <fullName evidence="2">Uncharacterized protein</fullName>
    </submittedName>
</protein>
<evidence type="ECO:0000256" key="1">
    <source>
        <dbReference type="SAM" id="MobiDB-lite"/>
    </source>
</evidence>
<feature type="region of interest" description="Disordered" evidence="1">
    <location>
        <begin position="143"/>
        <end position="162"/>
    </location>
</feature>
<feature type="compositionally biased region" description="Acidic residues" evidence="1">
    <location>
        <begin position="151"/>
        <end position="162"/>
    </location>
</feature>
<sequence>MGDVVMANVGKLKEGSLFGATDGVSWLYCKVAKFDGSVIYARVINGAWTARFNTDGTVDAIGSWDRIMNEGIKGLRIAFTDELPEDVRDDYNASIDYMDAQMAKNPVSRYMAGRLLGMRLRVARLMRASRAAKNAFAQAWSPKPAALHADADEEEDEDSIPF</sequence>
<evidence type="ECO:0000313" key="2">
    <source>
        <dbReference type="EMBL" id="PLC44507.1"/>
    </source>
</evidence>
<dbReference type="AlphaFoldDB" id="A0A2N4TXT8"/>
<organism evidence="2 3">
    <name type="scientific">Ralstonia pickettii</name>
    <name type="common">Burkholderia pickettii</name>
    <dbReference type="NCBI Taxonomy" id="329"/>
    <lineage>
        <taxon>Bacteria</taxon>
        <taxon>Pseudomonadati</taxon>
        <taxon>Pseudomonadota</taxon>
        <taxon>Betaproteobacteria</taxon>
        <taxon>Burkholderiales</taxon>
        <taxon>Burkholderiaceae</taxon>
        <taxon>Ralstonia</taxon>
    </lineage>
</organism>
<proteinExistence type="predicted"/>
<accession>A0A2N4TXT8</accession>
<dbReference type="EMBL" id="PKQE01000001">
    <property type="protein sequence ID" value="PLC44507.1"/>
    <property type="molecule type" value="Genomic_DNA"/>
</dbReference>
<name>A0A2N4TXT8_RALPI</name>
<reference evidence="2 3" key="1">
    <citation type="submission" date="2017-12" db="EMBL/GenBank/DDBJ databases">
        <title>Draft genome sequence of Ralstonia pickettii 52.</title>
        <authorList>
            <person name="Zheng B."/>
        </authorList>
    </citation>
    <scope>NUCLEOTIDE SEQUENCE [LARGE SCALE GENOMIC DNA]</scope>
    <source>
        <strain evidence="2 3">52</strain>
    </source>
</reference>
<evidence type="ECO:0000313" key="3">
    <source>
        <dbReference type="Proteomes" id="UP000234456"/>
    </source>
</evidence>
<gene>
    <name evidence="2" type="ORF">C0Q88_07455</name>
</gene>
<dbReference type="Proteomes" id="UP000234456">
    <property type="component" value="Unassembled WGS sequence"/>
</dbReference>